<dbReference type="AlphaFoldDB" id="A0A381XQJ8"/>
<dbReference type="SUPFAM" id="SSF101386">
    <property type="entry name" value="all-alpha NTP pyrophosphatases"/>
    <property type="match status" value="1"/>
</dbReference>
<evidence type="ECO:0000256" key="4">
    <source>
        <dbReference type="ARBA" id="ARBA00022605"/>
    </source>
</evidence>
<proteinExistence type="predicted"/>
<dbReference type="GO" id="GO:0005524">
    <property type="term" value="F:ATP binding"/>
    <property type="evidence" value="ECO:0007669"/>
    <property type="project" value="UniProtKB-KW"/>
</dbReference>
<comment type="pathway">
    <text evidence="2">Amino-acid biosynthesis; L-histidine biosynthesis; L-histidine from 5-phospho-alpha-D-ribose 1-diphosphate: step 2/9.</text>
</comment>
<evidence type="ECO:0000256" key="2">
    <source>
        <dbReference type="ARBA" id="ARBA00005204"/>
    </source>
</evidence>
<protein>
    <recommendedName>
        <fullName evidence="3">phosphoribosyl-ATP diphosphatase</fullName>
        <ecNumber evidence="3">3.6.1.31</ecNumber>
    </recommendedName>
</protein>
<evidence type="ECO:0000256" key="8">
    <source>
        <dbReference type="ARBA" id="ARBA00023102"/>
    </source>
</evidence>
<feature type="non-terminal residue" evidence="9">
    <location>
        <position position="54"/>
    </location>
</feature>
<dbReference type="Gene3D" id="1.10.287.1080">
    <property type="entry name" value="MazG-like"/>
    <property type="match status" value="1"/>
</dbReference>
<keyword evidence="8" id="KW-0368">Histidine biosynthesis</keyword>
<dbReference type="CDD" id="cd11534">
    <property type="entry name" value="NTP-PPase_HisIE_like"/>
    <property type="match status" value="1"/>
</dbReference>
<dbReference type="GO" id="GO:0004636">
    <property type="term" value="F:phosphoribosyl-ATP diphosphatase activity"/>
    <property type="evidence" value="ECO:0007669"/>
    <property type="project" value="UniProtKB-EC"/>
</dbReference>
<dbReference type="EC" id="3.6.1.31" evidence="3"/>
<dbReference type="NCBIfam" id="TIGR03188">
    <property type="entry name" value="histidine_hisI"/>
    <property type="match status" value="1"/>
</dbReference>
<reference evidence="9" key="1">
    <citation type="submission" date="2018-05" db="EMBL/GenBank/DDBJ databases">
        <authorList>
            <person name="Lanie J.A."/>
            <person name="Ng W.-L."/>
            <person name="Kazmierczak K.M."/>
            <person name="Andrzejewski T.M."/>
            <person name="Davidsen T.M."/>
            <person name="Wayne K.J."/>
            <person name="Tettelin H."/>
            <person name="Glass J.I."/>
            <person name="Rusch D."/>
            <person name="Podicherti R."/>
            <person name="Tsui H.-C.T."/>
            <person name="Winkler M.E."/>
        </authorList>
    </citation>
    <scope>NUCLEOTIDE SEQUENCE</scope>
</reference>
<keyword evidence="6" id="KW-0378">Hydrolase</keyword>
<dbReference type="InterPro" id="IPR008179">
    <property type="entry name" value="HisE"/>
</dbReference>
<evidence type="ECO:0000256" key="7">
    <source>
        <dbReference type="ARBA" id="ARBA00022840"/>
    </source>
</evidence>
<name>A0A381XQJ8_9ZZZZ</name>
<evidence type="ECO:0000256" key="3">
    <source>
        <dbReference type="ARBA" id="ARBA00012414"/>
    </source>
</evidence>
<organism evidence="9">
    <name type="scientific">marine metagenome</name>
    <dbReference type="NCBI Taxonomy" id="408172"/>
    <lineage>
        <taxon>unclassified sequences</taxon>
        <taxon>metagenomes</taxon>
        <taxon>ecological metagenomes</taxon>
    </lineage>
</organism>
<evidence type="ECO:0000256" key="6">
    <source>
        <dbReference type="ARBA" id="ARBA00022801"/>
    </source>
</evidence>
<keyword evidence="5" id="KW-0547">Nucleotide-binding</keyword>
<dbReference type="EMBL" id="UINC01016016">
    <property type="protein sequence ID" value="SVA67015.1"/>
    <property type="molecule type" value="Genomic_DNA"/>
</dbReference>
<keyword evidence="7" id="KW-0067">ATP-binding</keyword>
<dbReference type="Pfam" id="PF01503">
    <property type="entry name" value="PRA-PH"/>
    <property type="match status" value="1"/>
</dbReference>
<evidence type="ECO:0000313" key="9">
    <source>
        <dbReference type="EMBL" id="SVA67015.1"/>
    </source>
</evidence>
<dbReference type="GO" id="GO:0000105">
    <property type="term" value="P:L-histidine biosynthetic process"/>
    <property type="evidence" value="ECO:0007669"/>
    <property type="project" value="UniProtKB-KW"/>
</dbReference>
<feature type="non-terminal residue" evidence="9">
    <location>
        <position position="1"/>
    </location>
</feature>
<keyword evidence="4" id="KW-0028">Amino-acid biosynthesis</keyword>
<dbReference type="InterPro" id="IPR021130">
    <property type="entry name" value="PRib-ATP_PPHydrolase-like"/>
</dbReference>
<gene>
    <name evidence="9" type="ORF">METZ01_LOCUS119869</name>
</gene>
<evidence type="ECO:0000256" key="5">
    <source>
        <dbReference type="ARBA" id="ARBA00022741"/>
    </source>
</evidence>
<evidence type="ECO:0000256" key="1">
    <source>
        <dbReference type="ARBA" id="ARBA00001460"/>
    </source>
</evidence>
<comment type="catalytic activity">
    <reaction evidence="1">
        <text>1-(5-phospho-beta-D-ribosyl)-ATP + H2O = 1-(5-phospho-beta-D-ribosyl)-5'-AMP + diphosphate + H(+)</text>
        <dbReference type="Rhea" id="RHEA:22828"/>
        <dbReference type="ChEBI" id="CHEBI:15377"/>
        <dbReference type="ChEBI" id="CHEBI:15378"/>
        <dbReference type="ChEBI" id="CHEBI:33019"/>
        <dbReference type="ChEBI" id="CHEBI:59457"/>
        <dbReference type="ChEBI" id="CHEBI:73183"/>
        <dbReference type="EC" id="3.6.1.31"/>
    </reaction>
</comment>
<accession>A0A381XQJ8</accession>
<sequence>MNKNNETDFLQELFNIIQNKAKGKDKKSYTKFLLKSGKNKIAKKLGEESTELLI</sequence>